<protein>
    <submittedName>
        <fullName evidence="1">Interleukin-like EMT inducer domain-containing protein</fullName>
    </submittedName>
</protein>
<evidence type="ECO:0000313" key="1">
    <source>
        <dbReference type="EMBL" id="MFH6603835.1"/>
    </source>
</evidence>
<accession>A0ACC7LLC1</accession>
<comment type="caution">
    <text evidence="1">The sequence shown here is derived from an EMBL/GenBank/DDBJ whole genome shotgun (WGS) entry which is preliminary data.</text>
</comment>
<reference evidence="1" key="1">
    <citation type="submission" date="2024-09" db="EMBL/GenBank/DDBJ databases">
        <authorList>
            <person name="Liu J."/>
        </authorList>
    </citation>
    <scope>NUCLEOTIDE SEQUENCE</scope>
    <source>
        <strain evidence="1">NBU2967</strain>
    </source>
</reference>
<dbReference type="Proteomes" id="UP001595191">
    <property type="component" value="Unassembled WGS sequence"/>
</dbReference>
<keyword evidence="2" id="KW-1185">Reference proteome</keyword>
<evidence type="ECO:0000313" key="2">
    <source>
        <dbReference type="Proteomes" id="UP001595191"/>
    </source>
</evidence>
<gene>
    <name evidence="1" type="ORF">ACEZ3G_10140</name>
</gene>
<organism evidence="1 2">
    <name type="scientific">Meishania litoralis</name>
    <dbReference type="NCBI Taxonomy" id="3434685"/>
    <lineage>
        <taxon>Bacteria</taxon>
        <taxon>Pseudomonadati</taxon>
        <taxon>Bacteroidota</taxon>
        <taxon>Flavobacteriia</taxon>
        <taxon>Flavobacteriales</taxon>
        <taxon>Flavobacteriaceae</taxon>
        <taxon>Meishania</taxon>
    </lineage>
</organism>
<sequence length="437" mass="49613">MKTIMINKALKRLWTIMALYFMFGGILMGSAMVGSCNPIVEKNIKETPTIKLSSNSFNAQKRSSFTINGKKEQIRRGLTIIHFNTSDEFEFMTFDTHESEEASEQLVQVLEKLRNNNAVFAMLAHDSAAKSLMKQKAKLANMGFVQLSLLKTRQAYAMHNINGKIVEQVSDTSVSLTSALPKNIVDSASYFPKITYDFEPSNDRYIAHAGGEVDGHKSTNSKAALDQNYKKGFRLFELDIIETSDGHLVAAHDWNMWSRFTDYKGTLPPTLAEFKKENIYGDYETLDMEGINKWFAEHPDATLVTDKVNDPIAFADAFVDKDRLIMELFSVMAVEKATQHGINAMISHKPFFGIKGDKLNFLKVNNVKYAAISRRAIEKNKDLMLELKKHGIKVYVYHVNFDEGKDEKYVQENEIGIVYGMYADKWAFDLPPKKLSK</sequence>
<dbReference type="EMBL" id="JBHFPV010000002">
    <property type="protein sequence ID" value="MFH6603835.1"/>
    <property type="molecule type" value="Genomic_DNA"/>
</dbReference>
<proteinExistence type="predicted"/>
<name>A0ACC7LLC1_9FLAO</name>